<dbReference type="InterPro" id="IPR016164">
    <property type="entry name" value="FAD-linked_Oxase-like_C"/>
</dbReference>
<dbReference type="PANTHER" id="PTHR43716:SF1">
    <property type="entry name" value="D-2-HYDROXYGLUTARATE DEHYDROGENASE, MITOCHONDRIAL"/>
    <property type="match status" value="1"/>
</dbReference>
<dbReference type="Gene3D" id="3.30.70.2190">
    <property type="match status" value="1"/>
</dbReference>
<keyword evidence="8" id="KW-1185">Reference proteome</keyword>
<dbReference type="InterPro" id="IPR016169">
    <property type="entry name" value="FAD-bd_PCMH_sub2"/>
</dbReference>
<dbReference type="InterPro" id="IPR016171">
    <property type="entry name" value="Vanillyl_alc_oxidase_C-sub2"/>
</dbReference>
<evidence type="ECO:0000313" key="8">
    <source>
        <dbReference type="Proteomes" id="UP000515908"/>
    </source>
</evidence>
<evidence type="ECO:0000256" key="5">
    <source>
        <dbReference type="ARBA" id="ARBA00023002"/>
    </source>
</evidence>
<dbReference type="GO" id="GO:0005739">
    <property type="term" value="C:mitochondrion"/>
    <property type="evidence" value="ECO:0007669"/>
    <property type="project" value="TreeGrafter"/>
</dbReference>
<proteinExistence type="inferred from homology"/>
<evidence type="ECO:0000256" key="1">
    <source>
        <dbReference type="ARBA" id="ARBA00001974"/>
    </source>
</evidence>
<comment type="cofactor">
    <cofactor evidence="1">
        <name>FAD</name>
        <dbReference type="ChEBI" id="CHEBI:57692"/>
    </cofactor>
</comment>
<organism evidence="7 8">
    <name type="scientific">Angomonas deanei</name>
    <dbReference type="NCBI Taxonomy" id="59799"/>
    <lineage>
        <taxon>Eukaryota</taxon>
        <taxon>Discoba</taxon>
        <taxon>Euglenozoa</taxon>
        <taxon>Kinetoplastea</taxon>
        <taxon>Metakinetoplastina</taxon>
        <taxon>Trypanosomatida</taxon>
        <taxon>Trypanosomatidae</taxon>
        <taxon>Strigomonadinae</taxon>
        <taxon>Angomonas</taxon>
    </lineage>
</organism>
<dbReference type="PANTHER" id="PTHR43716">
    <property type="entry name" value="D-2-HYDROXYGLUTARATE DEHYDROGENASE, MITOCHONDRIAL"/>
    <property type="match status" value="1"/>
</dbReference>
<dbReference type="InterPro" id="IPR051264">
    <property type="entry name" value="FAD-oxidored/transferase_4"/>
</dbReference>
<name>A0A7G2CR80_9TRYP</name>
<dbReference type="InterPro" id="IPR006094">
    <property type="entry name" value="Oxid_FAD_bind_N"/>
</dbReference>
<dbReference type="GO" id="GO:0016491">
    <property type="term" value="F:oxidoreductase activity"/>
    <property type="evidence" value="ECO:0007669"/>
    <property type="project" value="UniProtKB-KW"/>
</dbReference>
<evidence type="ECO:0000256" key="2">
    <source>
        <dbReference type="ARBA" id="ARBA00008000"/>
    </source>
</evidence>
<keyword evidence="5" id="KW-0560">Oxidoreductase</keyword>
<dbReference type="OrthoDB" id="5332616at2759"/>
<keyword evidence="3" id="KW-0285">Flavoprotein</keyword>
<evidence type="ECO:0000313" key="7">
    <source>
        <dbReference type="EMBL" id="CAD2220692.1"/>
    </source>
</evidence>
<dbReference type="Gene3D" id="1.10.45.10">
    <property type="entry name" value="Vanillyl-alcohol Oxidase, Chain A, domain 4"/>
    <property type="match status" value="1"/>
</dbReference>
<dbReference type="Pfam" id="PF01565">
    <property type="entry name" value="FAD_binding_4"/>
    <property type="match status" value="1"/>
</dbReference>
<dbReference type="SUPFAM" id="SSF55103">
    <property type="entry name" value="FAD-linked oxidases, C-terminal domain"/>
    <property type="match status" value="1"/>
</dbReference>
<dbReference type="SUPFAM" id="SSF56176">
    <property type="entry name" value="FAD-binding/transporter-associated domain-like"/>
    <property type="match status" value="1"/>
</dbReference>
<accession>A0A7G2CR80</accession>
<dbReference type="InterPro" id="IPR036318">
    <property type="entry name" value="FAD-bd_PCMH-like_sf"/>
</dbReference>
<dbReference type="InterPro" id="IPR016166">
    <property type="entry name" value="FAD-bd_PCMH"/>
</dbReference>
<sequence length="382" mass="42406">MTVEAEAGVILQTCQECCEKEGFLFPLSMGSKGSAMIGGCVSTNAGGIHYARYGSMHANVLGLEVVTATGEVLDLRSTLRKDNAGYDLKHLFIGSEGTLGVVTRAVVKLAPLPKSRQVTLFRLPNFESVLQLYQLAQEHLAECLSAFEVMDGECLTPTAQEQIPFAKISNNGSFQSGDNYHSAYFVILIETNGSVEEHDFAKLSQFIEHAEEKFGTAITTPGQEPILSQSGEQREQLWSLRENTPIHLAKDGLIYKFDVSFPLHQFYNIVEYTRELLYRTHHFHPEEVYVMGYGHFGDGNVHLNVVDRTRKYQKELDAALYPAVYAYCASHAGSISAEHGVGLQKRDYLALSRPPAVIALMKQLKHMMDPNGILNPYKVLPS</sequence>
<dbReference type="PROSITE" id="PS51387">
    <property type="entry name" value="FAD_PCMH"/>
    <property type="match status" value="1"/>
</dbReference>
<feature type="domain" description="FAD-binding PCMH-type" evidence="6">
    <location>
        <begin position="1"/>
        <end position="112"/>
    </location>
</feature>
<dbReference type="Pfam" id="PF02913">
    <property type="entry name" value="FAD-oxidase_C"/>
    <property type="match status" value="1"/>
</dbReference>
<dbReference type="AlphaFoldDB" id="A0A7G2CR80"/>
<evidence type="ECO:0000256" key="4">
    <source>
        <dbReference type="ARBA" id="ARBA00022827"/>
    </source>
</evidence>
<gene>
    <name evidence="7" type="ORF">ADEAN_000821400</name>
</gene>
<dbReference type="FunFam" id="1.10.45.10:FF:000001">
    <property type="entry name" value="D-lactate dehydrogenase mitochondrial"/>
    <property type="match status" value="1"/>
</dbReference>
<reference evidence="7 8" key="1">
    <citation type="submission" date="2020-08" db="EMBL/GenBank/DDBJ databases">
        <authorList>
            <person name="Newling K."/>
            <person name="Davey J."/>
            <person name="Forrester S."/>
        </authorList>
    </citation>
    <scope>NUCLEOTIDE SEQUENCE [LARGE SCALE GENOMIC DNA]</scope>
    <source>
        <strain evidence="8">Crithidia deanei Carvalho (ATCC PRA-265)</strain>
    </source>
</reference>
<evidence type="ECO:0000256" key="3">
    <source>
        <dbReference type="ARBA" id="ARBA00022630"/>
    </source>
</evidence>
<dbReference type="Gene3D" id="3.30.70.2740">
    <property type="match status" value="1"/>
</dbReference>
<dbReference type="GO" id="GO:0071949">
    <property type="term" value="F:FAD binding"/>
    <property type="evidence" value="ECO:0007669"/>
    <property type="project" value="InterPro"/>
</dbReference>
<evidence type="ECO:0000259" key="6">
    <source>
        <dbReference type="PROSITE" id="PS51387"/>
    </source>
</evidence>
<dbReference type="InterPro" id="IPR004113">
    <property type="entry name" value="FAD-bd_oxidored_4_C"/>
</dbReference>
<keyword evidence="4" id="KW-0274">FAD</keyword>
<dbReference type="Gene3D" id="3.30.465.10">
    <property type="match status" value="1"/>
</dbReference>
<dbReference type="EMBL" id="LR877162">
    <property type="protein sequence ID" value="CAD2220692.1"/>
    <property type="molecule type" value="Genomic_DNA"/>
</dbReference>
<dbReference type="VEuPathDB" id="TriTrypDB:ADEAN_000821400"/>
<protein>
    <submittedName>
        <fullName evidence="7">FAD binding domain/FAD linked oxidases, C-terminal domain containing protein, putative</fullName>
    </submittedName>
</protein>
<comment type="similarity">
    <text evidence="2">Belongs to the FAD-binding oxidoreductase/transferase type 4 family.</text>
</comment>
<dbReference type="Proteomes" id="UP000515908">
    <property type="component" value="Chromosome 18"/>
</dbReference>